<protein>
    <submittedName>
        <fullName evidence="2">Uncharacterized protein</fullName>
    </submittedName>
</protein>
<keyword evidence="3" id="KW-1185">Reference proteome</keyword>
<feature type="compositionally biased region" description="Low complexity" evidence="1">
    <location>
        <begin position="52"/>
        <end position="70"/>
    </location>
</feature>
<gene>
    <name evidence="2" type="ORF">Gsput1_13</name>
</gene>
<dbReference type="Proteomes" id="UP000033018">
    <property type="component" value="Segment"/>
</dbReference>
<dbReference type="GeneID" id="28800853"/>
<evidence type="ECO:0000256" key="1">
    <source>
        <dbReference type="SAM" id="MobiDB-lite"/>
    </source>
</evidence>
<dbReference type="RefSeq" id="YP_009275699.1">
    <property type="nucleotide sequence ID" value="NC_030932.1"/>
</dbReference>
<dbReference type="KEGG" id="vg:28800853"/>
<proteinExistence type="predicted"/>
<dbReference type="EMBL" id="KP790011">
    <property type="protein sequence ID" value="AKC03038.1"/>
    <property type="molecule type" value="Genomic_DNA"/>
</dbReference>
<accession>A0A0E3X9Z7</accession>
<feature type="region of interest" description="Disordered" evidence="1">
    <location>
        <begin position="46"/>
        <end position="70"/>
    </location>
</feature>
<organism evidence="2 3">
    <name type="scientific">Gordonia phage Gsput1</name>
    <dbReference type="NCBI Taxonomy" id="1622193"/>
    <lineage>
        <taxon>Viruses</taxon>
        <taxon>Duplodnaviria</taxon>
        <taxon>Heunggongvirae</taxon>
        <taxon>Uroviricota</taxon>
        <taxon>Caudoviricetes</taxon>
        <taxon>Ruthgordonvirinae</taxon>
        <taxon>Gesputvirus</taxon>
        <taxon>Gesputvirus gsput1</taxon>
    </lineage>
</organism>
<reference evidence="2 3" key="1">
    <citation type="journal article" date="2015" name="Sci. Rep.">
        <title>Bacteriophages of wastewater foaming-associated filamentous Gordonia reduce host levels in raw activated sludge.</title>
        <authorList>
            <person name="Liu M."/>
            <person name="Gill J.J."/>
            <person name="Young R."/>
            <person name="Summer E.J."/>
        </authorList>
    </citation>
    <scope>NUCLEOTIDE SEQUENCE [LARGE SCALE GENOMIC DNA]</scope>
</reference>
<evidence type="ECO:0000313" key="3">
    <source>
        <dbReference type="Proteomes" id="UP000033018"/>
    </source>
</evidence>
<sequence length="70" mass="7358">MALYERMFAGKGQRVGEIVELHPDEAGPLVRYGRLKPVEAVAEPKVPEVPKARTAAGKAATKGDAGDAAD</sequence>
<evidence type="ECO:0000313" key="2">
    <source>
        <dbReference type="EMBL" id="AKC03038.1"/>
    </source>
</evidence>
<name>A0A0E3X9Z7_9CAUD</name>
<dbReference type="OrthoDB" id="41611at10239"/>